<gene>
    <name evidence="3" type="ORF">MKZ38_000549</name>
</gene>
<reference evidence="3" key="1">
    <citation type="submission" date="2022-07" db="EMBL/GenBank/DDBJ databases">
        <title>Draft genome sequence of Zalerion maritima ATCC 34329, a (micro)plastics degrading marine fungus.</title>
        <authorList>
            <person name="Paco A."/>
            <person name="Goncalves M.F.M."/>
            <person name="Rocha-Santos T.A.P."/>
            <person name="Alves A."/>
        </authorList>
    </citation>
    <scope>NUCLEOTIDE SEQUENCE</scope>
    <source>
        <strain evidence="3">ATCC 34329</strain>
    </source>
</reference>
<dbReference type="EMBL" id="JAKWBI020000111">
    <property type="protein sequence ID" value="KAJ2902499.1"/>
    <property type="molecule type" value="Genomic_DNA"/>
</dbReference>
<keyword evidence="2" id="KW-1133">Transmembrane helix</keyword>
<organism evidence="3 4">
    <name type="scientific">Zalerion maritima</name>
    <dbReference type="NCBI Taxonomy" id="339359"/>
    <lineage>
        <taxon>Eukaryota</taxon>
        <taxon>Fungi</taxon>
        <taxon>Dikarya</taxon>
        <taxon>Ascomycota</taxon>
        <taxon>Pezizomycotina</taxon>
        <taxon>Sordariomycetes</taxon>
        <taxon>Lulworthiomycetidae</taxon>
        <taxon>Lulworthiales</taxon>
        <taxon>Lulworthiaceae</taxon>
        <taxon>Zalerion</taxon>
    </lineage>
</organism>
<dbReference type="Proteomes" id="UP001201980">
    <property type="component" value="Unassembled WGS sequence"/>
</dbReference>
<proteinExistence type="predicted"/>
<sequence length="535" mass="57346">MHSENLDYGFWRPEGLEFPGQHNPQLLQYLPWSPSTFDTITDRFFIHGSMARTINRGSNAEFKRTHVAMGAHHSQNANTATTSAAPGPSSPPPSPEEAIVYSTRTSSLWPSDLALSQTFFPRLNVVYAVLFGCDPQTMSDVEGRLRNSEGACCHPLLLPGIVAELERNRQRKLVKEDLKKLTKVTNDLSEVTPEDWDEDAMKEKNAGGGDDGGGGGGGGGFGTEGLGWAVNSAGSFVTMPGSGSGHGGGGGNASGNSNNIALATNTTTTTTATATATATTTPAAGATTPFEAALALEAGPSETAGPQSATEAMSRWMEVHHLKNGLQSWQSRLREMIAHMDELDRTVYAPAPANAAAAAAAAQPPPPAPEDAKRKQRAVGLRIKERLEEILEDYEGYIRSCVMNMDGMTLATSLAHTKANMAIALSAKRDSSQMKSIALLTMVFLPATFMATFFSMTFFEWKPPPATPIVSKWIWMYFVFTAVVTAVTIGLWNLFANKRHQRLRRWVGGIPGRLGIVGGAVGGGMMAMLRKRKSA</sequence>
<feature type="transmembrane region" description="Helical" evidence="2">
    <location>
        <begin position="437"/>
        <end position="459"/>
    </location>
</feature>
<feature type="region of interest" description="Disordered" evidence="1">
    <location>
        <begin position="240"/>
        <end position="260"/>
    </location>
</feature>
<dbReference type="GO" id="GO:0016301">
    <property type="term" value="F:kinase activity"/>
    <property type="evidence" value="ECO:0007669"/>
    <property type="project" value="UniProtKB-KW"/>
</dbReference>
<protein>
    <submittedName>
        <fullName evidence="3">Protein kinase</fullName>
    </submittedName>
</protein>
<dbReference type="AlphaFoldDB" id="A0AAD5RS71"/>
<feature type="transmembrane region" description="Helical" evidence="2">
    <location>
        <begin position="507"/>
        <end position="529"/>
    </location>
</feature>
<accession>A0AAD5RS71</accession>
<feature type="compositionally biased region" description="Gly residues" evidence="1">
    <location>
        <begin position="206"/>
        <end position="222"/>
    </location>
</feature>
<comment type="caution">
    <text evidence="3">The sequence shown here is derived from an EMBL/GenBank/DDBJ whole genome shotgun (WGS) entry which is preliminary data.</text>
</comment>
<feature type="transmembrane region" description="Helical" evidence="2">
    <location>
        <begin position="474"/>
        <end position="495"/>
    </location>
</feature>
<evidence type="ECO:0000256" key="1">
    <source>
        <dbReference type="SAM" id="MobiDB-lite"/>
    </source>
</evidence>
<dbReference type="Gene3D" id="1.20.58.340">
    <property type="entry name" value="Magnesium transport protein CorA, transmembrane region"/>
    <property type="match status" value="1"/>
</dbReference>
<feature type="compositionally biased region" description="Gly residues" evidence="1">
    <location>
        <begin position="242"/>
        <end position="253"/>
    </location>
</feature>
<keyword evidence="4" id="KW-1185">Reference proteome</keyword>
<evidence type="ECO:0000256" key="2">
    <source>
        <dbReference type="SAM" id="Phobius"/>
    </source>
</evidence>
<evidence type="ECO:0000313" key="3">
    <source>
        <dbReference type="EMBL" id="KAJ2902499.1"/>
    </source>
</evidence>
<keyword evidence="2" id="KW-0472">Membrane</keyword>
<evidence type="ECO:0000313" key="4">
    <source>
        <dbReference type="Proteomes" id="UP001201980"/>
    </source>
</evidence>
<feature type="region of interest" description="Disordered" evidence="1">
    <location>
        <begin position="189"/>
        <end position="222"/>
    </location>
</feature>
<feature type="region of interest" description="Disordered" evidence="1">
    <location>
        <begin position="71"/>
        <end position="98"/>
    </location>
</feature>
<keyword evidence="3" id="KW-0808">Transferase</keyword>
<keyword evidence="3" id="KW-0418">Kinase</keyword>
<name>A0AAD5RS71_9PEZI</name>
<keyword evidence="2" id="KW-0812">Transmembrane</keyword>